<protein>
    <submittedName>
        <fullName evidence="1">Uncharacterized protein</fullName>
    </submittedName>
</protein>
<dbReference type="AlphaFoldDB" id="A0A444HF75"/>
<reference evidence="1 2" key="1">
    <citation type="submission" date="2019-01" db="EMBL/GenBank/DDBJ databases">
        <title>Flavobacterium sp. nov.,isolated from freshwater.</title>
        <authorList>
            <person name="Zhang R."/>
            <person name="Du Z.-J."/>
        </authorList>
    </citation>
    <scope>NUCLEOTIDE SEQUENCE [LARGE SCALE GENOMIC DNA]</scope>
    <source>
        <strain evidence="1 2">1E403</strain>
    </source>
</reference>
<comment type="caution">
    <text evidence="1">The sequence shown here is derived from an EMBL/GenBank/DDBJ whole genome shotgun (WGS) entry which is preliminary data.</text>
</comment>
<evidence type="ECO:0000313" key="1">
    <source>
        <dbReference type="EMBL" id="RWX03645.1"/>
    </source>
</evidence>
<dbReference type="OrthoDB" id="1341586at2"/>
<name>A0A444HF75_9FLAO</name>
<organism evidence="1 2">
    <name type="scientific">Flavobacterium cerinum</name>
    <dbReference type="NCBI Taxonomy" id="2502784"/>
    <lineage>
        <taxon>Bacteria</taxon>
        <taxon>Pseudomonadati</taxon>
        <taxon>Bacteroidota</taxon>
        <taxon>Flavobacteriia</taxon>
        <taxon>Flavobacteriales</taxon>
        <taxon>Flavobacteriaceae</taxon>
        <taxon>Flavobacterium</taxon>
    </lineage>
</organism>
<keyword evidence="2" id="KW-1185">Reference proteome</keyword>
<accession>A0A444HF75</accession>
<dbReference type="EMBL" id="SBII01000001">
    <property type="protein sequence ID" value="RWX03645.1"/>
    <property type="molecule type" value="Genomic_DNA"/>
</dbReference>
<dbReference type="Proteomes" id="UP000287527">
    <property type="component" value="Unassembled WGS sequence"/>
</dbReference>
<gene>
    <name evidence="1" type="ORF">EPI11_01590</name>
</gene>
<dbReference type="RefSeq" id="WP_128388200.1">
    <property type="nucleotide sequence ID" value="NZ_SBII01000001.1"/>
</dbReference>
<evidence type="ECO:0000313" key="2">
    <source>
        <dbReference type="Proteomes" id="UP000287527"/>
    </source>
</evidence>
<proteinExistence type="predicted"/>
<sequence>MKKIYLICMIFVGVFAYAQKTFEFYNTTGQSVIITNLVADSANNFPEIHSLPFGPITVAPFSSYTLQNTARLYTFPFDSPASSPYINIWQMVTSSSSWNITTLDAWLTGHHFDFSRMTFSIGGNSYTINTTNTMSSPVIGPGFTAEYDEYTAPAPSNVVIYTVVIY</sequence>